<name>A0A6J2UHC4_DROLE</name>
<proteinExistence type="predicted"/>
<accession>A0A6J2UHC4</accession>
<reference evidence="2" key="1">
    <citation type="submission" date="2025-08" db="UniProtKB">
        <authorList>
            <consortium name="RefSeq"/>
        </authorList>
    </citation>
    <scope>IDENTIFICATION</scope>
    <source>
        <strain evidence="2">11010-0011.00</strain>
        <tissue evidence="2">Whole body</tissue>
    </source>
</reference>
<dbReference type="Proteomes" id="UP000504634">
    <property type="component" value="Unplaced"/>
</dbReference>
<dbReference type="RefSeq" id="XP_030387530.1">
    <property type="nucleotide sequence ID" value="XM_030531670.1"/>
</dbReference>
<evidence type="ECO:0000313" key="1">
    <source>
        <dbReference type="Proteomes" id="UP000504634"/>
    </source>
</evidence>
<organism evidence="1 2">
    <name type="scientific">Drosophila lebanonensis</name>
    <name type="common">Fruit fly</name>
    <name type="synonym">Scaptodrosophila lebanonensis</name>
    <dbReference type="NCBI Taxonomy" id="7225"/>
    <lineage>
        <taxon>Eukaryota</taxon>
        <taxon>Metazoa</taxon>
        <taxon>Ecdysozoa</taxon>
        <taxon>Arthropoda</taxon>
        <taxon>Hexapoda</taxon>
        <taxon>Insecta</taxon>
        <taxon>Pterygota</taxon>
        <taxon>Neoptera</taxon>
        <taxon>Endopterygota</taxon>
        <taxon>Diptera</taxon>
        <taxon>Brachycera</taxon>
        <taxon>Muscomorpha</taxon>
        <taxon>Ephydroidea</taxon>
        <taxon>Drosophilidae</taxon>
        <taxon>Scaptodrosophila</taxon>
    </lineage>
</organism>
<dbReference type="AlphaFoldDB" id="A0A6J2UHC4"/>
<dbReference type="GeneID" id="115634112"/>
<keyword evidence="1" id="KW-1185">Reference proteome</keyword>
<dbReference type="OrthoDB" id="8189408at2759"/>
<sequence>MEGFEYVVNPTVIPKVAFGTTIHREVLPTSGPSMDSFMRRLLPEERSLPGPFDYDVEKPLGYQYPSVMGFSAMANKKARLPATPEQNVPPLGTYAPERWRPTDRDGFTFNKEALSRNPKWMTPGPSTYSYHIDYPGWNIEKAFGKHRLIWPAVAVFCSPNNTAQCMTCQTSPIGDYFHNFDTNQDLCRVCMRAQMDVIQHCELQVVERFRLRRDIKRFVPARYCGFFHDHGGTTAAREITSRKELRDKIRVENYLYRFVSRQN</sequence>
<evidence type="ECO:0000313" key="2">
    <source>
        <dbReference type="RefSeq" id="XP_030387530.1"/>
    </source>
</evidence>
<protein>
    <submittedName>
        <fullName evidence="2">Uncharacterized protein LOC115634112</fullName>
    </submittedName>
</protein>
<gene>
    <name evidence="2" type="primary">LOC115634112</name>
</gene>